<feature type="domain" description="SLH" evidence="2">
    <location>
        <begin position="1176"/>
        <end position="1232"/>
    </location>
</feature>
<dbReference type="Proteomes" id="UP000078454">
    <property type="component" value="Unassembled WGS sequence"/>
</dbReference>
<dbReference type="PANTHER" id="PTHR43308">
    <property type="entry name" value="OUTER MEMBRANE PROTEIN ALPHA-RELATED"/>
    <property type="match status" value="1"/>
</dbReference>
<keyword evidence="4" id="KW-1185">Reference proteome</keyword>
<reference evidence="3 4" key="1">
    <citation type="submission" date="2016-05" db="EMBL/GenBank/DDBJ databases">
        <title>Paenibacillus sp. 1ZS3-15 nov., isolated from the rhizosphere soil.</title>
        <authorList>
            <person name="Zhang X.X."/>
            <person name="Zhang J."/>
        </authorList>
    </citation>
    <scope>NUCLEOTIDE SEQUENCE [LARGE SCALE GENOMIC DNA]</scope>
    <source>
        <strain evidence="3 4">1ZS3-15</strain>
    </source>
</reference>
<dbReference type="InterPro" id="IPR023296">
    <property type="entry name" value="Glyco_hydro_beta-prop_sf"/>
</dbReference>
<proteinExistence type="predicted"/>
<evidence type="ECO:0000256" key="1">
    <source>
        <dbReference type="SAM" id="MobiDB-lite"/>
    </source>
</evidence>
<dbReference type="PROSITE" id="PS51272">
    <property type="entry name" value="SLH"/>
    <property type="match status" value="3"/>
</dbReference>
<evidence type="ECO:0000313" key="3">
    <source>
        <dbReference type="EMBL" id="OAS17124.1"/>
    </source>
</evidence>
<feature type="domain" description="SLH" evidence="2">
    <location>
        <begin position="1049"/>
        <end position="1112"/>
    </location>
</feature>
<dbReference type="OrthoDB" id="1413930at2"/>
<comment type="caution">
    <text evidence="3">The sequence shown here is derived from an EMBL/GenBank/DDBJ whole genome shotgun (WGS) entry which is preliminary data.</text>
</comment>
<dbReference type="Pfam" id="PF07532">
    <property type="entry name" value="Big_4"/>
    <property type="match status" value="4"/>
</dbReference>
<dbReference type="InterPro" id="IPR051465">
    <property type="entry name" value="Cell_Envelope_Struct_Comp"/>
</dbReference>
<gene>
    <name evidence="3" type="ORF">A8708_02590</name>
</gene>
<dbReference type="InterPro" id="IPR011081">
    <property type="entry name" value="Big_4"/>
</dbReference>
<organism evidence="3 4">
    <name type="scientific">Paenibacillus oryzisoli</name>
    <dbReference type="NCBI Taxonomy" id="1850517"/>
    <lineage>
        <taxon>Bacteria</taxon>
        <taxon>Bacillati</taxon>
        <taxon>Bacillota</taxon>
        <taxon>Bacilli</taxon>
        <taxon>Bacillales</taxon>
        <taxon>Paenibacillaceae</taxon>
        <taxon>Paenibacillus</taxon>
    </lineage>
</organism>
<dbReference type="STRING" id="1850517.A8708_02590"/>
<protein>
    <recommendedName>
        <fullName evidence="2">SLH domain-containing protein</fullName>
    </recommendedName>
</protein>
<feature type="region of interest" description="Disordered" evidence="1">
    <location>
        <begin position="824"/>
        <end position="865"/>
    </location>
</feature>
<dbReference type="EMBL" id="LYPB01000073">
    <property type="protein sequence ID" value="OAS17124.1"/>
    <property type="molecule type" value="Genomic_DNA"/>
</dbReference>
<feature type="domain" description="SLH" evidence="2">
    <location>
        <begin position="1113"/>
        <end position="1173"/>
    </location>
</feature>
<evidence type="ECO:0000313" key="4">
    <source>
        <dbReference type="Proteomes" id="UP000078454"/>
    </source>
</evidence>
<name>A0A198A6N2_9BACL</name>
<dbReference type="Pfam" id="PF00395">
    <property type="entry name" value="SLH"/>
    <property type="match status" value="3"/>
</dbReference>
<dbReference type="SUPFAM" id="SSF75005">
    <property type="entry name" value="Arabinanase/levansucrase/invertase"/>
    <property type="match status" value="1"/>
</dbReference>
<evidence type="ECO:0000259" key="2">
    <source>
        <dbReference type="PROSITE" id="PS51272"/>
    </source>
</evidence>
<dbReference type="RefSeq" id="WP_068666455.1">
    <property type="nucleotide sequence ID" value="NZ_LYPB01000073.1"/>
</dbReference>
<sequence length="1232" mass="131355">MLKRVIASLICFIMVLSIVVVVKPKSASALAGFPIFKYQGQVLNPLDLKYNPTDEIIFPQVVKATDHIANPLGTYYLYYAPHDAPGGINLAYSDSLNGPWTEYEANPLISNVWSPNYSVSHVSSPYMIWNDAAQKFYMYYHGENTTTRIASTLDGINFTYEQKALGTSDFVGLMETSYAKVFKYTIPSKNNTYIMLLMGNTTANKRNIYLAWSNDGLSWTTQKNPLITSNASEGTNLSGPTYFPWNGKHYVAYHASSGNVHITEVGANFDLENHLGILHDSDDVIDRGRTASANFVYDGEDLYMFYEQGDRLGGVLAYAKMDPNAVEPIDEIPPLPPGPFKYFNDDMNKYSRGWSKLVNGPGSVTQDSGNVKIIDSSTGFSTYLLKTDFSPMVGAFTVEYRAKVNTANTLNEFTIRSGNYQIGLYLKHGTQGTAQNKASSPSKTTTLDTTVYHDYRVIVHANYTYDLYIDGQLAWAGAASLGTGGNVMKIGGDTTPIADITLDHVKMGSGEIIPGTAMINAVSPVDVNTYVNVAPTLPSTVSVTYSDESVETLPVAWDTLTPDQYAAEGTFTLQGTVAGTALRAEAHITVGATPAAIVSFEPKLVTTAVGSAPVLPTHVTALYDNQSQKSHPVIWDTVAPSQYAQAGSFVVYGSVEGTDVRAEAQVTVNPNPVIVSINPVGVLTTKGIPPELPSVVTAVYDDQSTSSQSVTWDLVDASQYAAAGSFVVNGDVAGTSIRAVANITVTETPAVILSIEPVAVSTTTGVAPILPTVVTAVYDNQLTSQLQVVWDTITPTLYGQVGGFVVHGSVSGTTLQATANVTVTASPNNGENPDDSTDDTSNGSGSGGGVISVPVKEEPKDPNTSTVTIQDLDMAKAIEGATNGTISLGVPAESTTKKLVIQVPVALLDKADANQVKQIAFQAGASKVILPIQALKQQAGTDAKNIQVVVTNVEQGALSEQVRASIGSGSVFDFDLQVDGKSTKNLSAEGARIAINYTLKPGESPEKVIVSYVSASGKLEVLVNGAYNAATGQVEFTTAQLGNYALFYKDVTFQDISEVSWAQASIDALAAREIIRGRSEASFVPNNPVTRAEFVTLLMRAFGLDGEQAASNAFSDIDQEDWYYSSTAAAKQLGIVSGREDGSFGAEDEISRQDMAVMAYRTLLALNASLQTNAGSKVFDDSADISDYAAEAVSAMQKAGIIEGSDGSFMPSDSTTRAQAAVIIYRLLNALK</sequence>
<dbReference type="Gene3D" id="2.115.10.20">
    <property type="entry name" value="Glycosyl hydrolase domain, family 43"/>
    <property type="match status" value="2"/>
</dbReference>
<dbReference type="InterPro" id="IPR001119">
    <property type="entry name" value="SLH_dom"/>
</dbReference>
<accession>A0A198A6N2</accession>
<dbReference type="AlphaFoldDB" id="A0A198A6N2"/>